<reference evidence="2 3" key="1">
    <citation type="submission" date="2019-02" db="EMBL/GenBank/DDBJ databases">
        <title>Draft genome sequences of novel Actinobacteria.</title>
        <authorList>
            <person name="Sahin N."/>
            <person name="Ay H."/>
            <person name="Saygin H."/>
        </authorList>
    </citation>
    <scope>NUCLEOTIDE SEQUENCE [LARGE SCALE GENOMIC DNA]</scope>
    <source>
        <strain evidence="2 3">KC201</strain>
    </source>
</reference>
<protein>
    <submittedName>
        <fullName evidence="2">Uncharacterized protein</fullName>
    </submittedName>
</protein>
<proteinExistence type="predicted"/>
<evidence type="ECO:0000313" key="3">
    <source>
        <dbReference type="Proteomes" id="UP000295157"/>
    </source>
</evidence>
<name>A0A4R4N8V9_9ACTN</name>
<dbReference type="RefSeq" id="WP_132334621.1">
    <property type="nucleotide sequence ID" value="NZ_SMJZ01000087.1"/>
</dbReference>
<gene>
    <name evidence="2" type="ORF">E1267_22540</name>
</gene>
<keyword evidence="1" id="KW-1133">Transmembrane helix</keyword>
<organism evidence="2 3">
    <name type="scientific">Nonomuraea longispora</name>
    <dbReference type="NCBI Taxonomy" id="1848320"/>
    <lineage>
        <taxon>Bacteria</taxon>
        <taxon>Bacillati</taxon>
        <taxon>Actinomycetota</taxon>
        <taxon>Actinomycetes</taxon>
        <taxon>Streptosporangiales</taxon>
        <taxon>Streptosporangiaceae</taxon>
        <taxon>Nonomuraea</taxon>
    </lineage>
</organism>
<sequence length="171" mass="18018">MGKLTCFPLPFGLVVVIAGFLAVRDVNGRLRAAPVEAGEHVAPEAIAAKSGDRVRRAAVSRPVGGYVTTPFTMGPLSPPWYPPLLGLILATATATATATAVAVARALIVGVLTVFYLLTLLVVARDNLLMYMDERQGQISGFPCDQQSSRMLMRMGLVCSTVPSEAQSSAT</sequence>
<keyword evidence="1" id="KW-0812">Transmembrane</keyword>
<dbReference type="EMBL" id="SMJZ01000087">
    <property type="protein sequence ID" value="TDC04514.1"/>
    <property type="molecule type" value="Genomic_DNA"/>
</dbReference>
<comment type="caution">
    <text evidence="2">The sequence shown here is derived from an EMBL/GenBank/DDBJ whole genome shotgun (WGS) entry which is preliminary data.</text>
</comment>
<keyword evidence="3" id="KW-1185">Reference proteome</keyword>
<keyword evidence="1" id="KW-0472">Membrane</keyword>
<accession>A0A4R4N8V9</accession>
<evidence type="ECO:0000313" key="2">
    <source>
        <dbReference type="EMBL" id="TDC04514.1"/>
    </source>
</evidence>
<dbReference type="AlphaFoldDB" id="A0A4R4N8V9"/>
<evidence type="ECO:0000256" key="1">
    <source>
        <dbReference type="SAM" id="Phobius"/>
    </source>
</evidence>
<dbReference type="Proteomes" id="UP000295157">
    <property type="component" value="Unassembled WGS sequence"/>
</dbReference>
<feature type="transmembrane region" description="Helical" evidence="1">
    <location>
        <begin position="106"/>
        <end position="124"/>
    </location>
</feature>